<dbReference type="PATRIC" id="fig|1126833.4.peg.2832"/>
<organism evidence="2 3">
    <name type="scientific">Paenibacillus beijingensis</name>
    <dbReference type="NCBI Taxonomy" id="1126833"/>
    <lineage>
        <taxon>Bacteria</taxon>
        <taxon>Bacillati</taxon>
        <taxon>Bacillota</taxon>
        <taxon>Bacilli</taxon>
        <taxon>Bacillales</taxon>
        <taxon>Paenibacillaceae</taxon>
        <taxon>Paenibacillus</taxon>
    </lineage>
</organism>
<keyword evidence="3" id="KW-1185">Reference proteome</keyword>
<accession>A0A0D5NJN3</accession>
<evidence type="ECO:0000313" key="3">
    <source>
        <dbReference type="Proteomes" id="UP000032633"/>
    </source>
</evidence>
<dbReference type="KEGG" id="pbj:VN24_13000"/>
<dbReference type="HOGENOM" id="CLU_507002_0_0_9"/>
<feature type="domain" description="TnsE C-terminal" evidence="1">
    <location>
        <begin position="401"/>
        <end position="523"/>
    </location>
</feature>
<evidence type="ECO:0000259" key="1">
    <source>
        <dbReference type="Pfam" id="PF18623"/>
    </source>
</evidence>
<dbReference type="InterPro" id="IPR041419">
    <property type="entry name" value="TnsE_C"/>
</dbReference>
<evidence type="ECO:0000313" key="2">
    <source>
        <dbReference type="EMBL" id="AJY75325.1"/>
    </source>
</evidence>
<dbReference type="EMBL" id="CP011058">
    <property type="protein sequence ID" value="AJY75325.1"/>
    <property type="molecule type" value="Genomic_DNA"/>
</dbReference>
<dbReference type="OrthoDB" id="2574939at2"/>
<dbReference type="AlphaFoldDB" id="A0A0D5NJN3"/>
<gene>
    <name evidence="2" type="ORF">VN24_13000</name>
</gene>
<dbReference type="RefSeq" id="WP_045670754.1">
    <property type="nucleotide sequence ID" value="NZ_CP011058.1"/>
</dbReference>
<dbReference type="STRING" id="1126833.VN24_13000"/>
<dbReference type="Pfam" id="PF18623">
    <property type="entry name" value="TnsE_C"/>
    <property type="match status" value="1"/>
</dbReference>
<proteinExistence type="predicted"/>
<dbReference type="Proteomes" id="UP000032633">
    <property type="component" value="Chromosome"/>
</dbReference>
<reference evidence="3" key="2">
    <citation type="submission" date="2015-03" db="EMBL/GenBank/DDBJ databases">
        <title>Genome sequence of Paenibacillus beijingensis strain DSM 24997T.</title>
        <authorList>
            <person name="Kwak Y."/>
            <person name="Shin J.-H."/>
        </authorList>
    </citation>
    <scope>NUCLEOTIDE SEQUENCE [LARGE SCALE GENOMIC DNA]</scope>
    <source>
        <strain evidence="3">DSM 24997</strain>
    </source>
</reference>
<protein>
    <recommendedName>
        <fullName evidence="1">TnsE C-terminal domain-containing protein</fullName>
    </recommendedName>
</protein>
<reference evidence="2 3" key="1">
    <citation type="journal article" date="2015" name="J. Biotechnol.">
        <title>Complete genome sequence of Paenibacillus beijingensis 7188(T) (=DSM 24997(T)), a novel rhizobacterium from jujube garden soil.</title>
        <authorList>
            <person name="Kwak Y."/>
            <person name="Shin J.H."/>
        </authorList>
    </citation>
    <scope>NUCLEOTIDE SEQUENCE [LARGE SCALE GENOMIC DNA]</scope>
    <source>
        <strain evidence="2 3">DSM 24997</strain>
    </source>
</reference>
<name>A0A0D5NJN3_9BACL</name>
<sequence length="537" mass="60733">MATLTLRSWPFPENHEAELVWFGSPFMDHKGNWRIRVAFKTSVEGIKVVSYPWGTIPFLRIGQIYSNGTYDQITPMSGSAFHFTIDALNHGTLTNGFKLPKRLIDFGKNPELGLQNIIQYQANGLTYCIPVIELIRALFINSRYLAYYLLQPHGLDLLIDNSYSLAGTLHFDLSNRVPAKLATESNVRHLSWIYTDPMIRSLWDSVYQSLFSHAVKNSPYNPSATLKKGVPLTIDLPPLGPIEMHTRGVQFIDYVLVKEIIAIGGFQHPSNEILFWHPSKKRREWSSGDKTIRMIPGSKNTDYVLNDQSDNAKEDLNQDVVETSPTIMQFANYPVVETRRPSVRHSNTGNEVIVSTGRGGKHTAASEEVSTQDSMVGGDTPPIDFQTLETIPASDAIGLEPFFQMIEMLKKTFQVKVRMSVVRVPPGKRFSVCMNGARRTCAIVQVTTEITTSYIVEVARPDDWSISTLILRPRNQLSYRIIERNIKQLLDGLVQKGGHWDQSVLNQCDTMNIEKLKHYQSDTILEWASRLAGKLMM</sequence>